<evidence type="ECO:0000259" key="3">
    <source>
        <dbReference type="Pfam" id="PF07859"/>
    </source>
</evidence>
<dbReference type="PANTHER" id="PTHR48081">
    <property type="entry name" value="AB HYDROLASE SUPERFAMILY PROTEIN C4A8.06C"/>
    <property type="match status" value="1"/>
</dbReference>
<dbReference type="InterPro" id="IPR029058">
    <property type="entry name" value="AB_hydrolase_fold"/>
</dbReference>
<dbReference type="InterPro" id="IPR013094">
    <property type="entry name" value="AB_hydrolase_3"/>
</dbReference>
<comment type="caution">
    <text evidence="4">The sequence shown here is derived from an EMBL/GenBank/DDBJ whole genome shotgun (WGS) entry which is preliminary data.</text>
</comment>
<accession>A0A9P3PY34</accession>
<dbReference type="GO" id="GO:0016787">
    <property type="term" value="F:hydrolase activity"/>
    <property type="evidence" value="ECO:0007669"/>
    <property type="project" value="UniProtKB-KW"/>
</dbReference>
<sequence>MVEILKDNPPTARQPLKGLYISARLLSLVFNIPLWTLYYALFPRPRASWTVKEAVLVRLFRYLMPLNALCKLAPQTLDKTREVPESELKETSFVWLQPVDETLLKGAAKDTKVEPVKIPGYIWPKATPIPADGSLVGLWIHGGGYMMGNGSENFPEGDVARQVFRHTKIEHILSVDYRVSSEACHPAQLQDALAAYSHLVNTIGVSPSRIFLFGACSGGHLVLLLLRYLYEEKVLPMPGSVMLFSPWVDMQIDLDIAAKKCGPRPNHDIDMLAASYYANLRFLGHHPISFLSSPYGSANRAPPGSYKSYPRTFISVGDAEAFQRECTELYTLMHNDGVDVTLDVQVDAVHDFYGSGPLMPHDTARANVTKRLVNWMRGK</sequence>
<keyword evidence="2" id="KW-1133">Transmembrane helix</keyword>
<dbReference type="SUPFAM" id="SSF53474">
    <property type="entry name" value="alpha/beta-Hydrolases"/>
    <property type="match status" value="1"/>
</dbReference>
<evidence type="ECO:0000256" key="2">
    <source>
        <dbReference type="SAM" id="Phobius"/>
    </source>
</evidence>
<name>A0A9P3PY34_LYOSH</name>
<keyword evidence="2" id="KW-0812">Transmembrane</keyword>
<feature type="domain" description="Alpha/beta hydrolase fold-3" evidence="3">
    <location>
        <begin position="138"/>
        <end position="353"/>
    </location>
</feature>
<dbReference type="Gene3D" id="3.40.50.1820">
    <property type="entry name" value="alpha/beta hydrolase"/>
    <property type="match status" value="1"/>
</dbReference>
<dbReference type="Proteomes" id="UP001063166">
    <property type="component" value="Unassembled WGS sequence"/>
</dbReference>
<proteinExistence type="predicted"/>
<evidence type="ECO:0000256" key="1">
    <source>
        <dbReference type="ARBA" id="ARBA00022801"/>
    </source>
</evidence>
<feature type="transmembrane region" description="Helical" evidence="2">
    <location>
        <begin position="20"/>
        <end position="42"/>
    </location>
</feature>
<dbReference type="Pfam" id="PF07859">
    <property type="entry name" value="Abhydrolase_3"/>
    <property type="match status" value="1"/>
</dbReference>
<keyword evidence="5" id="KW-1185">Reference proteome</keyword>
<dbReference type="PANTHER" id="PTHR48081:SF8">
    <property type="entry name" value="ALPHA_BETA HYDROLASE FOLD-3 DOMAIN-CONTAINING PROTEIN-RELATED"/>
    <property type="match status" value="1"/>
</dbReference>
<gene>
    <name evidence="4" type="ORF">LshimejAT787_1402110</name>
</gene>
<keyword evidence="1" id="KW-0378">Hydrolase</keyword>
<protein>
    <submittedName>
        <fullName evidence="4">Alpha beta-hydrolase</fullName>
    </submittedName>
</protein>
<dbReference type="OrthoDB" id="2152029at2759"/>
<evidence type="ECO:0000313" key="4">
    <source>
        <dbReference type="EMBL" id="GLB43699.1"/>
    </source>
</evidence>
<dbReference type="AlphaFoldDB" id="A0A9P3PY34"/>
<keyword evidence="2" id="KW-0472">Membrane</keyword>
<dbReference type="InterPro" id="IPR050300">
    <property type="entry name" value="GDXG_lipolytic_enzyme"/>
</dbReference>
<evidence type="ECO:0000313" key="5">
    <source>
        <dbReference type="Proteomes" id="UP001063166"/>
    </source>
</evidence>
<reference evidence="4" key="1">
    <citation type="submission" date="2022-07" db="EMBL/GenBank/DDBJ databases">
        <title>The genome of Lyophyllum shimeji provides insight into the initial evolution of ectomycorrhizal fungal genome.</title>
        <authorList>
            <person name="Kobayashi Y."/>
            <person name="Shibata T."/>
            <person name="Hirakawa H."/>
            <person name="Shigenobu S."/>
            <person name="Nishiyama T."/>
            <person name="Yamada A."/>
            <person name="Hasebe M."/>
            <person name="Kawaguchi M."/>
        </authorList>
    </citation>
    <scope>NUCLEOTIDE SEQUENCE</scope>
    <source>
        <strain evidence="4">AT787</strain>
    </source>
</reference>
<organism evidence="4 5">
    <name type="scientific">Lyophyllum shimeji</name>
    <name type="common">Hon-shimeji</name>
    <name type="synonym">Tricholoma shimeji</name>
    <dbReference type="NCBI Taxonomy" id="47721"/>
    <lineage>
        <taxon>Eukaryota</taxon>
        <taxon>Fungi</taxon>
        <taxon>Dikarya</taxon>
        <taxon>Basidiomycota</taxon>
        <taxon>Agaricomycotina</taxon>
        <taxon>Agaricomycetes</taxon>
        <taxon>Agaricomycetidae</taxon>
        <taxon>Agaricales</taxon>
        <taxon>Tricholomatineae</taxon>
        <taxon>Lyophyllaceae</taxon>
        <taxon>Lyophyllum</taxon>
    </lineage>
</organism>
<dbReference type="EMBL" id="BRPK01000014">
    <property type="protein sequence ID" value="GLB43699.1"/>
    <property type="molecule type" value="Genomic_DNA"/>
</dbReference>